<keyword evidence="1" id="KW-0732">Signal</keyword>
<dbReference type="InterPro" id="IPR036582">
    <property type="entry name" value="Mao_N_sf"/>
</dbReference>
<evidence type="ECO:0000313" key="3">
    <source>
        <dbReference type="EMBL" id="TDF91701.1"/>
    </source>
</evidence>
<gene>
    <name evidence="3" type="ORF">E1757_31670</name>
</gene>
<feature type="domain" description="Copper amine oxidase-like N-terminal" evidence="2">
    <location>
        <begin position="214"/>
        <end position="320"/>
    </location>
</feature>
<feature type="signal peptide" evidence="1">
    <location>
        <begin position="1"/>
        <end position="28"/>
    </location>
</feature>
<evidence type="ECO:0000256" key="1">
    <source>
        <dbReference type="SAM" id="SignalP"/>
    </source>
</evidence>
<dbReference type="EMBL" id="SMRT01000025">
    <property type="protein sequence ID" value="TDF91701.1"/>
    <property type="molecule type" value="Genomic_DNA"/>
</dbReference>
<feature type="domain" description="Copper amine oxidase-like N-terminal" evidence="2">
    <location>
        <begin position="42"/>
        <end position="133"/>
    </location>
</feature>
<name>A0A4R5K976_9BACL</name>
<dbReference type="Gene3D" id="3.30.457.10">
    <property type="entry name" value="Copper amine oxidase-like, N-terminal domain"/>
    <property type="match status" value="1"/>
</dbReference>
<accession>A0A4R5K976</accession>
<comment type="caution">
    <text evidence="3">The sequence shown here is derived from an EMBL/GenBank/DDBJ whole genome shotgun (WGS) entry which is preliminary data.</text>
</comment>
<evidence type="ECO:0000313" key="4">
    <source>
        <dbReference type="Proteomes" id="UP000295636"/>
    </source>
</evidence>
<proteinExistence type="predicted"/>
<evidence type="ECO:0000259" key="2">
    <source>
        <dbReference type="Pfam" id="PF07833"/>
    </source>
</evidence>
<feature type="chain" id="PRO_5020272162" description="Copper amine oxidase-like N-terminal domain-containing protein" evidence="1">
    <location>
        <begin position="29"/>
        <end position="493"/>
    </location>
</feature>
<dbReference type="InterPro" id="IPR012854">
    <property type="entry name" value="Cu_amine_oxidase-like_N"/>
</dbReference>
<dbReference type="Pfam" id="PF07833">
    <property type="entry name" value="Cu_amine_oxidN1"/>
    <property type="match status" value="2"/>
</dbReference>
<dbReference type="AlphaFoldDB" id="A0A4R5K976"/>
<sequence>MKKLFWLFSMLAAIMMCTLTLSNLPASAAKKSSFTLDIGIQIDGNVLVPLTDLAEKLHLTVYSPAGSPFVDITGGGNKVSLRPNDPNIQTPRNIKNTEGAPKLFYNELFVPVRSISESFGGKFEISPDTKTIKVETDEVSLTIVSHPFFNLDGEFFVYDGELDQGLPHGKGTAYKGTSIKGEVWFAGEWKQGIPVTAEPDEAEPPADSEGYKIYVNSSYLKSDPAPIVHNNAIYIPFASIVANLKIATETVDGILRIQTPNNIYLVRPDSNKMTYYDREMAAQTTRLDYPFITDNETVYVPLVFLSSYLNMKIVWGEQNRIDITAGDFRKNTSWGNSELVAKGMNQLKLDTDAESFWAAHPVLWVTHVTNGMDKSGTYLKYQQVYVIGYNGATVIITNGKAESVNVFHSIDGIENAFAVNDPMADFDWPEATKELIRQGKVENGMTGEQVIFMLGRPNNRLKSGSLEQWFYEGIGGIEYSRIYYFKNGILVSR</sequence>
<dbReference type="RefSeq" id="WP_133235843.1">
    <property type="nucleotide sequence ID" value="NZ_SMRT01000025.1"/>
</dbReference>
<protein>
    <recommendedName>
        <fullName evidence="2">Copper amine oxidase-like N-terminal domain-containing protein</fullName>
    </recommendedName>
</protein>
<organism evidence="3 4">
    <name type="scientific">Paenibacillus piri</name>
    <dbReference type="NCBI Taxonomy" id="2547395"/>
    <lineage>
        <taxon>Bacteria</taxon>
        <taxon>Bacillati</taxon>
        <taxon>Bacillota</taxon>
        <taxon>Bacilli</taxon>
        <taxon>Bacillales</taxon>
        <taxon>Paenibacillaceae</taxon>
        <taxon>Paenibacillus</taxon>
    </lineage>
</organism>
<keyword evidence="4" id="KW-1185">Reference proteome</keyword>
<dbReference type="SUPFAM" id="SSF55383">
    <property type="entry name" value="Copper amine oxidase, domain N"/>
    <property type="match status" value="1"/>
</dbReference>
<dbReference type="Proteomes" id="UP000295636">
    <property type="component" value="Unassembled WGS sequence"/>
</dbReference>
<dbReference type="OrthoDB" id="1684530at2"/>
<reference evidence="3 4" key="1">
    <citation type="submission" date="2019-03" db="EMBL/GenBank/DDBJ databases">
        <title>This is whole genome sequence of Paenibacillus sp MS74 strain.</title>
        <authorList>
            <person name="Trinh H.N."/>
        </authorList>
    </citation>
    <scope>NUCLEOTIDE SEQUENCE [LARGE SCALE GENOMIC DNA]</scope>
    <source>
        <strain evidence="3 4">MS74</strain>
    </source>
</reference>